<dbReference type="GO" id="GO:0004521">
    <property type="term" value="F:RNA endonuclease activity"/>
    <property type="evidence" value="ECO:0007669"/>
    <property type="project" value="InterPro"/>
</dbReference>
<sequence length="118" mass="13932">MKNKNVNRYRMGWLIVLFDLPTDTKDERRQATKFRNGLLDLGYLMLQYSVYARCAVTLDKKKGFINDIKKIAPTTGNVQCYFITDIQWEECITITKTKEKAARQIDNKDNISEQLQFW</sequence>
<keyword evidence="6 9" id="KW-0378">Hydrolase</keyword>
<evidence type="ECO:0000256" key="4">
    <source>
        <dbReference type="ARBA" id="ARBA00022723"/>
    </source>
</evidence>
<evidence type="ECO:0000256" key="8">
    <source>
        <dbReference type="ARBA" id="ARBA00023118"/>
    </source>
</evidence>
<dbReference type="EC" id="3.1.-.-" evidence="9"/>
<gene>
    <name evidence="9" type="primary">cas2</name>
</gene>
<keyword evidence="7 9" id="KW-0460">Magnesium</keyword>
<dbReference type="InterPro" id="IPR021127">
    <property type="entry name" value="CRISPR_associated_Cas2"/>
</dbReference>
<dbReference type="NCBIfam" id="TIGR01573">
    <property type="entry name" value="cas2"/>
    <property type="match status" value="1"/>
</dbReference>
<feature type="binding site" evidence="9">
    <location>
        <position position="19"/>
    </location>
    <ligand>
        <name>Mg(2+)</name>
        <dbReference type="ChEBI" id="CHEBI:18420"/>
        <note>catalytic</note>
    </ligand>
</feature>
<protein>
    <recommendedName>
        <fullName evidence="9">CRISPR-associated endoribonuclease Cas2</fullName>
        <ecNumber evidence="9">3.1.-.-</ecNumber>
    </recommendedName>
</protein>
<evidence type="ECO:0000313" key="10">
    <source>
        <dbReference type="EMBL" id="BAV59378.1"/>
    </source>
</evidence>
<dbReference type="Pfam" id="PF09827">
    <property type="entry name" value="CRISPR_Cas2"/>
    <property type="match status" value="1"/>
</dbReference>
<keyword evidence="8 9" id="KW-0051">Antiviral defense</keyword>
<dbReference type="EMBL" id="LC153625">
    <property type="protein sequence ID" value="BAV59378.1"/>
    <property type="molecule type" value="Genomic_DNA"/>
</dbReference>
<dbReference type="GO" id="GO:0016787">
    <property type="term" value="F:hydrolase activity"/>
    <property type="evidence" value="ECO:0007669"/>
    <property type="project" value="UniProtKB-KW"/>
</dbReference>
<comment type="subunit">
    <text evidence="9">Homodimer, forms a heterotetramer with a Cas1 homodimer.</text>
</comment>
<keyword evidence="3 9" id="KW-0540">Nuclease</keyword>
<evidence type="ECO:0000256" key="2">
    <source>
        <dbReference type="ARBA" id="ARBA00009959"/>
    </source>
</evidence>
<evidence type="ECO:0000256" key="9">
    <source>
        <dbReference type="HAMAP-Rule" id="MF_01471"/>
    </source>
</evidence>
<keyword evidence="4 9" id="KW-0479">Metal-binding</keyword>
<evidence type="ECO:0000256" key="1">
    <source>
        <dbReference type="ARBA" id="ARBA00001946"/>
    </source>
</evidence>
<dbReference type="AlphaFoldDB" id="A0A1C9ZYM1"/>
<evidence type="ECO:0000256" key="6">
    <source>
        <dbReference type="ARBA" id="ARBA00022801"/>
    </source>
</evidence>
<name>A0A1C9ZYM1_ENDTX</name>
<organism evidence="10">
    <name type="scientific">Endomicrobium trichonymphae</name>
    <dbReference type="NCBI Taxonomy" id="1408204"/>
    <lineage>
        <taxon>Bacteria</taxon>
        <taxon>Pseudomonadati</taxon>
        <taxon>Elusimicrobiota</taxon>
        <taxon>Endomicrobiia</taxon>
        <taxon>Endomicrobiales</taxon>
        <taxon>Endomicrobiaceae</taxon>
        <taxon>Candidatus Endomicrobiellum</taxon>
    </lineage>
</organism>
<dbReference type="SUPFAM" id="SSF143430">
    <property type="entry name" value="TTP0101/SSO1404-like"/>
    <property type="match status" value="1"/>
</dbReference>
<dbReference type="GO" id="GO:0043571">
    <property type="term" value="P:maintenance of CRISPR repeat elements"/>
    <property type="evidence" value="ECO:0007669"/>
    <property type="project" value="UniProtKB-UniRule"/>
</dbReference>
<dbReference type="GO" id="GO:0051607">
    <property type="term" value="P:defense response to virus"/>
    <property type="evidence" value="ECO:0007669"/>
    <property type="project" value="UniProtKB-UniRule"/>
</dbReference>
<proteinExistence type="inferred from homology"/>
<evidence type="ECO:0000256" key="7">
    <source>
        <dbReference type="ARBA" id="ARBA00022842"/>
    </source>
</evidence>
<dbReference type="InterPro" id="IPR019199">
    <property type="entry name" value="Virulence_VapD/CRISPR_Cas2"/>
</dbReference>
<dbReference type="Gene3D" id="3.30.70.240">
    <property type="match status" value="1"/>
</dbReference>
<comment type="cofactor">
    <cofactor evidence="1 9">
        <name>Mg(2+)</name>
        <dbReference type="ChEBI" id="CHEBI:18420"/>
    </cofactor>
</comment>
<keyword evidence="5 9" id="KW-0255">Endonuclease</keyword>
<evidence type="ECO:0000256" key="5">
    <source>
        <dbReference type="ARBA" id="ARBA00022759"/>
    </source>
</evidence>
<comment type="similarity">
    <text evidence="2 9">Belongs to the CRISPR-associated endoribonuclease Cas2 protein family.</text>
</comment>
<reference evidence="10" key="1">
    <citation type="journal article" date="2016" name="Genome Biol. Evol.">
        <title>Comparison of intracellular "Ca. Endomicrobium trichonymphae" genomovars illuminates the requirement and decay of defense systems against foreign DNA.</title>
        <authorList>
            <person name="Izawa K."/>
            <person name="Kuwahara H."/>
            <person name="Kihara K."/>
            <person name="Yuki M."/>
            <person name="Lo N."/>
            <person name="Ito T."/>
            <person name="Ohkuma M."/>
            <person name="Hongoh Y."/>
        </authorList>
    </citation>
    <scope>NUCLEOTIDE SEQUENCE</scope>
    <source>
        <strain evidence="10">HsTcC-EM16</strain>
    </source>
</reference>
<comment type="function">
    <text evidence="9">CRISPR (clustered regularly interspaced short palindromic repeat), is an adaptive immune system that provides protection against mobile genetic elements (viruses, transposable elements and conjugative plasmids). CRISPR clusters contain sequences complementary to antecedent mobile elements and target invading nucleic acids. CRISPR clusters are transcribed and processed into CRISPR RNA (crRNA). Functions as a ssRNA-specific endoribonuclease. Involved in the integration of spacer DNA into the CRISPR cassette.</text>
</comment>
<evidence type="ECO:0000256" key="3">
    <source>
        <dbReference type="ARBA" id="ARBA00022722"/>
    </source>
</evidence>
<dbReference type="HAMAP" id="MF_01471">
    <property type="entry name" value="Cas2"/>
    <property type="match status" value="1"/>
</dbReference>
<accession>A0A1C9ZYM1</accession>
<dbReference type="GO" id="GO:0046872">
    <property type="term" value="F:metal ion binding"/>
    <property type="evidence" value="ECO:0007669"/>
    <property type="project" value="UniProtKB-UniRule"/>
</dbReference>